<dbReference type="InterPro" id="IPR030378">
    <property type="entry name" value="G_CP_dom"/>
</dbReference>
<dbReference type="GO" id="GO:0003924">
    <property type="term" value="F:GTPase activity"/>
    <property type="evidence" value="ECO:0007669"/>
    <property type="project" value="UniProtKB-UniRule"/>
</dbReference>
<dbReference type="NCBIfam" id="TIGR00157">
    <property type="entry name" value="ribosome small subunit-dependent GTPase A"/>
    <property type="match status" value="1"/>
</dbReference>
<dbReference type="GO" id="GO:0019843">
    <property type="term" value="F:rRNA binding"/>
    <property type="evidence" value="ECO:0007669"/>
    <property type="project" value="UniProtKB-KW"/>
</dbReference>
<evidence type="ECO:0000313" key="14">
    <source>
        <dbReference type="Proteomes" id="UP000602076"/>
    </source>
</evidence>
<keyword evidence="14" id="KW-1185">Reference proteome</keyword>
<dbReference type="CDD" id="cd01854">
    <property type="entry name" value="YjeQ_EngC"/>
    <property type="match status" value="1"/>
</dbReference>
<evidence type="ECO:0000256" key="5">
    <source>
        <dbReference type="ARBA" id="ARBA00022741"/>
    </source>
</evidence>
<feature type="binding site" evidence="10">
    <location>
        <position position="284"/>
    </location>
    <ligand>
        <name>Zn(2+)</name>
        <dbReference type="ChEBI" id="CHEBI:29105"/>
    </ligand>
</feature>
<dbReference type="AlphaFoldDB" id="A0A927CU63"/>
<reference evidence="13" key="1">
    <citation type="submission" date="2020-09" db="EMBL/GenBank/DDBJ databases">
        <title>Bacillus faecalis sp. nov., a moderately halophilic bacterium isolated from cow faeces.</title>
        <authorList>
            <person name="Jiang L."/>
            <person name="Lee J."/>
        </authorList>
    </citation>
    <scope>NUCLEOTIDE SEQUENCE</scope>
    <source>
        <strain evidence="13">AGMB 02131</strain>
    </source>
</reference>
<dbReference type="PANTHER" id="PTHR32120">
    <property type="entry name" value="SMALL RIBOSOMAL SUBUNIT BIOGENESIS GTPASE RSGA"/>
    <property type="match status" value="1"/>
</dbReference>
<comment type="subunit">
    <text evidence="10">Monomer. Associates with 30S ribosomal subunit, binds 16S rRNA.</text>
</comment>
<keyword evidence="7 10" id="KW-0862">Zinc</keyword>
<dbReference type="InterPro" id="IPR004881">
    <property type="entry name" value="Ribosome_biogen_GTPase_RsgA"/>
</dbReference>
<dbReference type="InterPro" id="IPR010914">
    <property type="entry name" value="RsgA_GTPase_dom"/>
</dbReference>
<comment type="similarity">
    <text evidence="10">Belongs to the TRAFAC class YlqF/YawG GTPase family. RsgA subfamily.</text>
</comment>
<keyword evidence="2 10" id="KW-0690">Ribosome biogenesis</keyword>
<comment type="function">
    <text evidence="10">One of several proteins that assist in the late maturation steps of the functional core of the 30S ribosomal subunit. Helps release RbfA from mature subunits. May play a role in the assembly of ribosomal proteins into the subunit. Circularly permuted GTPase that catalyzes slow GTP hydrolysis, GTPase activity is stimulated by the 30S ribosomal subunit.</text>
</comment>
<organism evidence="13 14">
    <name type="scientific">Peribacillus faecalis</name>
    <dbReference type="NCBI Taxonomy" id="2772559"/>
    <lineage>
        <taxon>Bacteria</taxon>
        <taxon>Bacillati</taxon>
        <taxon>Bacillota</taxon>
        <taxon>Bacilli</taxon>
        <taxon>Bacillales</taxon>
        <taxon>Bacillaceae</taxon>
        <taxon>Peribacillus</taxon>
    </lineage>
</organism>
<feature type="binding site" evidence="10">
    <location>
        <position position="286"/>
    </location>
    <ligand>
        <name>Zn(2+)</name>
        <dbReference type="ChEBI" id="CHEBI:29105"/>
    </ligand>
</feature>
<dbReference type="Pfam" id="PF03193">
    <property type="entry name" value="RsgA_GTPase"/>
    <property type="match status" value="1"/>
</dbReference>
<dbReference type="PANTHER" id="PTHR32120:SF10">
    <property type="entry name" value="SMALL RIBOSOMAL SUBUNIT BIOGENESIS GTPASE RSGA"/>
    <property type="match status" value="1"/>
</dbReference>
<evidence type="ECO:0000259" key="11">
    <source>
        <dbReference type="PROSITE" id="PS50936"/>
    </source>
</evidence>
<dbReference type="EMBL" id="JACXSI010000003">
    <property type="protein sequence ID" value="MBD3107111.1"/>
    <property type="molecule type" value="Genomic_DNA"/>
</dbReference>
<feature type="binding site" evidence="10">
    <location>
        <begin position="149"/>
        <end position="152"/>
    </location>
    <ligand>
        <name>GTP</name>
        <dbReference type="ChEBI" id="CHEBI:37565"/>
    </ligand>
</feature>
<evidence type="ECO:0000256" key="1">
    <source>
        <dbReference type="ARBA" id="ARBA00022490"/>
    </source>
</evidence>
<keyword evidence="5 10" id="KW-0547">Nucleotide-binding</keyword>
<dbReference type="GO" id="GO:0046872">
    <property type="term" value="F:metal ion binding"/>
    <property type="evidence" value="ECO:0007669"/>
    <property type="project" value="UniProtKB-KW"/>
</dbReference>
<feature type="domain" description="EngC GTPase" evidence="11">
    <location>
        <begin position="110"/>
        <end position="256"/>
    </location>
</feature>
<comment type="cofactor">
    <cofactor evidence="10">
        <name>Zn(2+)</name>
        <dbReference type="ChEBI" id="CHEBI:29105"/>
    </cofactor>
    <text evidence="10">Binds 1 zinc ion per subunit.</text>
</comment>
<dbReference type="GO" id="GO:0005737">
    <property type="term" value="C:cytoplasm"/>
    <property type="evidence" value="ECO:0007669"/>
    <property type="project" value="UniProtKB-SubCell"/>
</dbReference>
<dbReference type="InterPro" id="IPR027417">
    <property type="entry name" value="P-loop_NTPase"/>
</dbReference>
<keyword evidence="8 10" id="KW-0694">RNA-binding</keyword>
<proteinExistence type="inferred from homology"/>
<feature type="domain" description="CP-type G" evidence="12">
    <location>
        <begin position="104"/>
        <end position="258"/>
    </location>
</feature>
<evidence type="ECO:0000259" key="12">
    <source>
        <dbReference type="PROSITE" id="PS51721"/>
    </source>
</evidence>
<keyword evidence="6 10" id="KW-0378">Hydrolase</keyword>
<evidence type="ECO:0000313" key="13">
    <source>
        <dbReference type="EMBL" id="MBD3107111.1"/>
    </source>
</evidence>
<sequence length="357" mass="39887">MNNLEKIGFTESLKQEALQYEHLFAARISSQHKDLYKVISEHGELQAKVSGKMSFHTLDTADYPAVGDWVMIDRNSGEHGTAIIHHLLTRKSKFERKAAGTANNRQIVAANIDTVFICMALNNDFNLRRLERYLAIAWDSSAIPVVVLTKADLCEDLERRLAEVSAVAFGVDVIPVSLLTDEGITEIKSLIGEGKTAACIGSSGVGKSTLINRIISQELLQTSGIRSDGKGRHTTTHRQLLEIPEGGVIIDTPGMRELQIESADLSSSFTDIEEYAENCRFSDCKHESEPRCAVKEAIANGQLAPERLQSYRKLQRELAYQDLKAEQREKEKINNMFGSMSALKQISRENKRKNVRR</sequence>
<feature type="binding site" evidence="10">
    <location>
        <begin position="201"/>
        <end position="209"/>
    </location>
    <ligand>
        <name>GTP</name>
        <dbReference type="ChEBI" id="CHEBI:37565"/>
    </ligand>
</feature>
<feature type="binding site" evidence="10">
    <location>
        <position position="292"/>
    </location>
    <ligand>
        <name>Zn(2+)</name>
        <dbReference type="ChEBI" id="CHEBI:29105"/>
    </ligand>
</feature>
<keyword evidence="9 10" id="KW-0342">GTP-binding</keyword>
<dbReference type="RefSeq" id="WP_190996660.1">
    <property type="nucleotide sequence ID" value="NZ_JACXSI010000003.1"/>
</dbReference>
<keyword evidence="1 10" id="KW-0963">Cytoplasm</keyword>
<protein>
    <recommendedName>
        <fullName evidence="10">Small ribosomal subunit biogenesis GTPase RsgA</fullName>
        <ecNumber evidence="10">3.6.1.-</ecNumber>
    </recommendedName>
</protein>
<dbReference type="GO" id="GO:0042274">
    <property type="term" value="P:ribosomal small subunit biogenesis"/>
    <property type="evidence" value="ECO:0007669"/>
    <property type="project" value="UniProtKB-UniRule"/>
</dbReference>
<name>A0A927CU63_9BACI</name>
<evidence type="ECO:0000256" key="10">
    <source>
        <dbReference type="HAMAP-Rule" id="MF_01820"/>
    </source>
</evidence>
<comment type="subcellular location">
    <subcellularLocation>
        <location evidence="10">Cytoplasm</location>
    </subcellularLocation>
</comment>
<evidence type="ECO:0000256" key="4">
    <source>
        <dbReference type="ARBA" id="ARBA00022730"/>
    </source>
</evidence>
<dbReference type="SUPFAM" id="SSF52540">
    <property type="entry name" value="P-loop containing nucleoside triphosphate hydrolases"/>
    <property type="match status" value="1"/>
</dbReference>
<dbReference type="EC" id="3.6.1.-" evidence="10"/>
<dbReference type="HAMAP" id="MF_01820">
    <property type="entry name" value="GTPase_RsgA"/>
    <property type="match status" value="1"/>
</dbReference>
<dbReference type="Gene3D" id="3.40.50.300">
    <property type="entry name" value="P-loop containing nucleotide triphosphate hydrolases"/>
    <property type="match status" value="1"/>
</dbReference>
<accession>A0A927CU63</accession>
<dbReference type="PROSITE" id="PS51721">
    <property type="entry name" value="G_CP"/>
    <property type="match status" value="1"/>
</dbReference>
<comment type="caution">
    <text evidence="13">The sequence shown here is derived from an EMBL/GenBank/DDBJ whole genome shotgun (WGS) entry which is preliminary data.</text>
</comment>
<keyword evidence="3 10" id="KW-0479">Metal-binding</keyword>
<evidence type="ECO:0000256" key="7">
    <source>
        <dbReference type="ARBA" id="ARBA00022833"/>
    </source>
</evidence>
<dbReference type="PROSITE" id="PS50936">
    <property type="entry name" value="ENGC_GTPASE"/>
    <property type="match status" value="1"/>
</dbReference>
<dbReference type="GO" id="GO:0005525">
    <property type="term" value="F:GTP binding"/>
    <property type="evidence" value="ECO:0007669"/>
    <property type="project" value="UniProtKB-UniRule"/>
</dbReference>
<gene>
    <name evidence="10 13" type="primary">rsgA</name>
    <name evidence="13" type="ORF">IEO70_01850</name>
</gene>
<dbReference type="Gene3D" id="1.10.40.50">
    <property type="entry name" value="Probable gtpase engc, domain 3"/>
    <property type="match status" value="1"/>
</dbReference>
<evidence type="ECO:0000256" key="9">
    <source>
        <dbReference type="ARBA" id="ARBA00023134"/>
    </source>
</evidence>
<keyword evidence="4 10" id="KW-0699">rRNA-binding</keyword>
<evidence type="ECO:0000256" key="6">
    <source>
        <dbReference type="ARBA" id="ARBA00022801"/>
    </source>
</evidence>
<evidence type="ECO:0000256" key="3">
    <source>
        <dbReference type="ARBA" id="ARBA00022723"/>
    </source>
</evidence>
<evidence type="ECO:0000256" key="2">
    <source>
        <dbReference type="ARBA" id="ARBA00022517"/>
    </source>
</evidence>
<dbReference type="Proteomes" id="UP000602076">
    <property type="component" value="Unassembled WGS sequence"/>
</dbReference>
<evidence type="ECO:0000256" key="8">
    <source>
        <dbReference type="ARBA" id="ARBA00022884"/>
    </source>
</evidence>
<feature type="binding site" evidence="10">
    <location>
        <position position="279"/>
    </location>
    <ligand>
        <name>Zn(2+)</name>
        <dbReference type="ChEBI" id="CHEBI:29105"/>
    </ligand>
</feature>